<dbReference type="EMBL" id="JABNND010000023">
    <property type="protein sequence ID" value="NQX51711.1"/>
    <property type="molecule type" value="Genomic_DNA"/>
</dbReference>
<organism evidence="9 12">
    <name type="scientific">Bifidobacterium longum subsp. infantis</name>
    <dbReference type="NCBI Taxonomy" id="1682"/>
    <lineage>
        <taxon>Bacteria</taxon>
        <taxon>Bacillati</taxon>
        <taxon>Actinomycetota</taxon>
        <taxon>Actinomycetes</taxon>
        <taxon>Bifidobacteriales</taxon>
        <taxon>Bifidobacteriaceae</taxon>
        <taxon>Bifidobacterium</taxon>
    </lineage>
</organism>
<dbReference type="GO" id="GO:0046677">
    <property type="term" value="P:response to antibiotic"/>
    <property type="evidence" value="ECO:0007669"/>
    <property type="project" value="UniProtKB-KW"/>
</dbReference>
<feature type="transmembrane region" description="Helical" evidence="6">
    <location>
        <begin position="21"/>
        <end position="41"/>
    </location>
</feature>
<feature type="domain" description="ABC transmembrane type-2" evidence="7">
    <location>
        <begin position="20"/>
        <end position="243"/>
    </location>
</feature>
<feature type="transmembrane region" description="Helical" evidence="6">
    <location>
        <begin position="218"/>
        <end position="236"/>
    </location>
</feature>
<name>A0A4T0UI08_BIFLI</name>
<evidence type="ECO:0000313" key="15">
    <source>
        <dbReference type="Proteomes" id="UP000551316"/>
    </source>
</evidence>
<dbReference type="RefSeq" id="WP_032744305.1">
    <property type="nucleotide sequence ID" value="NZ_BCYG01000030.1"/>
</dbReference>
<feature type="transmembrane region" description="Helical" evidence="6">
    <location>
        <begin position="53"/>
        <end position="76"/>
    </location>
</feature>
<evidence type="ECO:0000313" key="12">
    <source>
        <dbReference type="Proteomes" id="UP000319252"/>
    </source>
</evidence>
<dbReference type="InterPro" id="IPR051784">
    <property type="entry name" value="Nod_factor_ABC_transporter"/>
</dbReference>
<keyword evidence="3 6" id="KW-1133">Transmembrane helix</keyword>
<reference evidence="9 12" key="1">
    <citation type="submission" date="2019-07" db="EMBL/GenBank/DDBJ databases">
        <authorList>
            <person name="Chang H.-W."/>
            <person name="Raman A."/>
            <person name="Venkatesh S."/>
            <person name="Gehrig J."/>
        </authorList>
    </citation>
    <scope>NUCLEOTIDE SEQUENCE [LARGE SCALE GENOMIC DNA]</scope>
    <source>
        <strain evidence="9">B.longum_ssp_infantis_4</strain>
    </source>
</reference>
<feature type="transmembrane region" description="Helical" evidence="6">
    <location>
        <begin position="162"/>
        <end position="182"/>
    </location>
</feature>
<dbReference type="InterPro" id="IPR000412">
    <property type="entry name" value="ABC_2_transport"/>
</dbReference>
<evidence type="ECO:0000313" key="13">
    <source>
        <dbReference type="Proteomes" id="UP000494179"/>
    </source>
</evidence>
<dbReference type="GO" id="GO:0140359">
    <property type="term" value="F:ABC-type transporter activity"/>
    <property type="evidence" value="ECO:0007669"/>
    <property type="project" value="InterPro"/>
</dbReference>
<evidence type="ECO:0000256" key="1">
    <source>
        <dbReference type="ARBA" id="ARBA00004141"/>
    </source>
</evidence>
<dbReference type="Proteomes" id="UP000494270">
    <property type="component" value="Unassembled WGS sequence"/>
</dbReference>
<reference evidence="8 15" key="3">
    <citation type="submission" date="2020-05" db="EMBL/GenBank/DDBJ databases">
        <title>Draft Genome Sequence of Bifidobacterium longum subsp. Infantis BI-G201, a Commercialization Strain.</title>
        <authorList>
            <person name="Song J."/>
            <person name="Xu Y."/>
            <person name="Han D."/>
            <person name="Teng Q."/>
            <person name="Jiang D."/>
            <person name="Liu Q."/>
        </authorList>
    </citation>
    <scope>NUCLEOTIDE SEQUENCE [LARGE SCALE GENOMIC DNA]</scope>
    <source>
        <strain evidence="8 15">BI-G201</strain>
    </source>
</reference>
<dbReference type="InterPro" id="IPR013525">
    <property type="entry name" value="ABC2_TM"/>
</dbReference>
<dbReference type="PANTHER" id="PTHR43229">
    <property type="entry name" value="NODULATION PROTEIN J"/>
    <property type="match status" value="1"/>
</dbReference>
<dbReference type="AlphaFoldDB" id="A0A4T0UI08"/>
<dbReference type="PROSITE" id="PS51012">
    <property type="entry name" value="ABC_TM2"/>
    <property type="match status" value="1"/>
</dbReference>
<comment type="similarity">
    <text evidence="6">Belongs to the ABC-2 integral membrane protein family.</text>
</comment>
<evidence type="ECO:0000313" key="9">
    <source>
        <dbReference type="EMBL" id="VUW81997.1"/>
    </source>
</evidence>
<gene>
    <name evidence="11" type="ORF">BIFLH664_01162</name>
    <name evidence="10" type="ORF">BIFLH665_01390</name>
    <name evidence="9" type="ORF">BLONGUMMC1_00448</name>
    <name evidence="8" type="ORF">HNS28_09805</name>
</gene>
<feature type="transmembrane region" description="Helical" evidence="6">
    <location>
        <begin position="134"/>
        <end position="155"/>
    </location>
</feature>
<evidence type="ECO:0000259" key="7">
    <source>
        <dbReference type="PROSITE" id="PS51012"/>
    </source>
</evidence>
<reference evidence="13 14" key="2">
    <citation type="submission" date="2019-10" db="EMBL/GenBank/DDBJ databases">
        <authorList>
            <consortium name="Melissa Lawson"/>
            <person name="O'neill I."/>
        </authorList>
    </citation>
    <scope>NUCLEOTIDE SEQUENCE [LARGE SCALE GENOMIC DNA]</scope>
    <source>
        <strain evidence="11">LH_664</strain>
        <strain evidence="10">LH_665</strain>
    </source>
</reference>
<dbReference type="EMBL" id="CABHML010000007">
    <property type="protein sequence ID" value="VUW81997.1"/>
    <property type="molecule type" value="Genomic_DNA"/>
</dbReference>
<evidence type="ECO:0000256" key="5">
    <source>
        <dbReference type="ARBA" id="ARBA00023251"/>
    </source>
</evidence>
<dbReference type="PIRSF" id="PIRSF006648">
    <property type="entry name" value="DrrB"/>
    <property type="match status" value="1"/>
</dbReference>
<proteinExistence type="inferred from homology"/>
<evidence type="ECO:0000256" key="4">
    <source>
        <dbReference type="ARBA" id="ARBA00023136"/>
    </source>
</evidence>
<keyword evidence="2 6" id="KW-0812">Transmembrane</keyword>
<dbReference type="Proteomes" id="UP000319252">
    <property type="component" value="Unassembled WGS sequence"/>
</dbReference>
<keyword evidence="4 6" id="KW-0472">Membrane</keyword>
<keyword evidence="6" id="KW-0813">Transport</keyword>
<dbReference type="InterPro" id="IPR047817">
    <property type="entry name" value="ABC2_TM_bact-type"/>
</dbReference>
<dbReference type="EMBL" id="CABWKE010000028">
    <property type="protein sequence ID" value="VWQ28289.1"/>
    <property type="molecule type" value="Genomic_DNA"/>
</dbReference>
<dbReference type="EMBL" id="CABWKI010000023">
    <property type="protein sequence ID" value="VWQ35715.1"/>
    <property type="molecule type" value="Genomic_DNA"/>
</dbReference>
<keyword evidence="6" id="KW-1003">Cell membrane</keyword>
<dbReference type="Proteomes" id="UP000494179">
    <property type="component" value="Unassembled WGS sequence"/>
</dbReference>
<dbReference type="Pfam" id="PF01061">
    <property type="entry name" value="ABC2_membrane"/>
    <property type="match status" value="1"/>
</dbReference>
<protein>
    <recommendedName>
        <fullName evidence="6">Transport permease protein</fullName>
    </recommendedName>
</protein>
<accession>A0A4T0UI08</accession>
<evidence type="ECO:0000256" key="3">
    <source>
        <dbReference type="ARBA" id="ARBA00022989"/>
    </source>
</evidence>
<evidence type="ECO:0000313" key="8">
    <source>
        <dbReference type="EMBL" id="NQX51711.1"/>
    </source>
</evidence>
<keyword evidence="5" id="KW-0046">Antibiotic resistance</keyword>
<evidence type="ECO:0000256" key="2">
    <source>
        <dbReference type="ARBA" id="ARBA00022692"/>
    </source>
</evidence>
<dbReference type="Proteomes" id="UP000551316">
    <property type="component" value="Unassembled WGS sequence"/>
</dbReference>
<dbReference type="PANTHER" id="PTHR43229:SF3">
    <property type="entry name" value="ABC-TYPE MULTIDRUG TRANSPORT SYSTEM, PERMEASE COMPONENT"/>
    <property type="match status" value="1"/>
</dbReference>
<evidence type="ECO:0000313" key="14">
    <source>
        <dbReference type="Proteomes" id="UP000494270"/>
    </source>
</evidence>
<dbReference type="GO" id="GO:0043190">
    <property type="term" value="C:ATP-binding cassette (ABC) transporter complex"/>
    <property type="evidence" value="ECO:0007669"/>
    <property type="project" value="InterPro"/>
</dbReference>
<feature type="transmembrane region" description="Helical" evidence="6">
    <location>
        <begin position="97"/>
        <end position="122"/>
    </location>
</feature>
<comment type="subcellular location">
    <subcellularLocation>
        <location evidence="6">Cell membrane</location>
        <topology evidence="6">Multi-pass membrane protein</topology>
    </subcellularLocation>
    <subcellularLocation>
        <location evidence="1">Membrane</location>
        <topology evidence="1">Multi-pass membrane protein</topology>
    </subcellularLocation>
</comment>
<sequence length="243" mass="25799">MTRYRALTNVLLRYDLRDWATLIFTFLFPAGLLVALVLTMGDSIEGMDLTGPISANVMAFGAAFVGIFAGATHLALWRENGMFVVLRSFPISSNTVIAAQATAGMIFLITQALALFGIAMALGMTPEATAPIALLPLILGFLLFFMLGVLVGIILPSMAGVSMAAVAIIIPLGMIGGAMMPIETLPSWAQTAAPYTPIYHMREAVTMPLIGEGTWGDVGIGLGYLVAVTAILTLMAQRAMKWK</sequence>
<evidence type="ECO:0000256" key="6">
    <source>
        <dbReference type="RuleBase" id="RU361157"/>
    </source>
</evidence>
<evidence type="ECO:0000313" key="11">
    <source>
        <dbReference type="EMBL" id="VWQ35715.1"/>
    </source>
</evidence>
<evidence type="ECO:0000313" key="10">
    <source>
        <dbReference type="EMBL" id="VWQ28289.1"/>
    </source>
</evidence>